<dbReference type="PRINTS" id="PR01469">
    <property type="entry name" value="CARBMTKINASE"/>
</dbReference>
<evidence type="ECO:0000313" key="6">
    <source>
        <dbReference type="EMBL" id="NYI68559.1"/>
    </source>
</evidence>
<evidence type="ECO:0000256" key="1">
    <source>
        <dbReference type="ARBA" id="ARBA00011066"/>
    </source>
</evidence>
<dbReference type="GO" id="GO:0019546">
    <property type="term" value="P:L-arginine deiminase pathway"/>
    <property type="evidence" value="ECO:0007669"/>
    <property type="project" value="TreeGrafter"/>
</dbReference>
<dbReference type="GO" id="GO:0008804">
    <property type="term" value="F:carbamate kinase activity"/>
    <property type="evidence" value="ECO:0007669"/>
    <property type="project" value="InterPro"/>
</dbReference>
<dbReference type="Proteomes" id="UP000539111">
    <property type="component" value="Unassembled WGS sequence"/>
</dbReference>
<dbReference type="InterPro" id="IPR036393">
    <property type="entry name" value="AceGlu_kinase-like_sf"/>
</dbReference>
<evidence type="ECO:0000256" key="2">
    <source>
        <dbReference type="ARBA" id="ARBA00022679"/>
    </source>
</evidence>
<keyword evidence="3 4" id="KW-0418">Kinase</keyword>
<name>A0A7Z0D482_9MICO</name>
<keyword evidence="2 4" id="KW-0808">Transferase</keyword>
<accession>A0A7Z0D482</accession>
<dbReference type="Gene3D" id="3.40.1160.10">
    <property type="entry name" value="Acetylglutamate kinase-like"/>
    <property type="match status" value="1"/>
</dbReference>
<dbReference type="InterPro" id="IPR001048">
    <property type="entry name" value="Asp/Glu/Uridylate_kinase"/>
</dbReference>
<keyword evidence="7" id="KW-1185">Reference proteome</keyword>
<comment type="similarity">
    <text evidence="1 4">Belongs to the carbamate kinase family.</text>
</comment>
<feature type="domain" description="Aspartate/glutamate/uridylate kinase" evidence="5">
    <location>
        <begin position="1"/>
        <end position="290"/>
    </location>
</feature>
<dbReference type="Pfam" id="PF00696">
    <property type="entry name" value="AA_kinase"/>
    <property type="match status" value="1"/>
</dbReference>
<dbReference type="PIRSF" id="PIRSF000723">
    <property type="entry name" value="Carbamate_kin"/>
    <property type="match status" value="1"/>
</dbReference>
<dbReference type="GO" id="GO:0005829">
    <property type="term" value="C:cytosol"/>
    <property type="evidence" value="ECO:0007669"/>
    <property type="project" value="TreeGrafter"/>
</dbReference>
<dbReference type="PANTHER" id="PTHR30409:SF1">
    <property type="entry name" value="CARBAMATE KINASE-RELATED"/>
    <property type="match status" value="1"/>
</dbReference>
<comment type="caution">
    <text evidence="6">The sequence shown here is derived from an EMBL/GenBank/DDBJ whole genome shotgun (WGS) entry which is preliminary data.</text>
</comment>
<evidence type="ECO:0000259" key="5">
    <source>
        <dbReference type="Pfam" id="PF00696"/>
    </source>
</evidence>
<dbReference type="NCBIfam" id="NF009007">
    <property type="entry name" value="PRK12352.1"/>
    <property type="match status" value="1"/>
</dbReference>
<gene>
    <name evidence="6" type="ORF">BJY26_002865</name>
</gene>
<protein>
    <recommendedName>
        <fullName evidence="4">Carbamate kinase</fullName>
    </recommendedName>
</protein>
<dbReference type="PANTHER" id="PTHR30409">
    <property type="entry name" value="CARBAMATE KINASE"/>
    <property type="match status" value="1"/>
</dbReference>
<dbReference type="EMBL" id="JACBZP010000001">
    <property type="protein sequence ID" value="NYI68559.1"/>
    <property type="molecule type" value="Genomic_DNA"/>
</dbReference>
<evidence type="ECO:0000256" key="3">
    <source>
        <dbReference type="ARBA" id="ARBA00022777"/>
    </source>
</evidence>
<sequence>MRVLVALGGNAMTSPDGQARPDDQIAALTRAAGEIVRLMQAGHQVVITHGNGPQVGNLLVKNEMCADVVPPVPLDWCVGSTQATVGLILSNALDAALEDAGIDARPVTVVTRSLVDAGDPAMREPSKPVGRYLSAEDAAPLIAHGQNWEDRGERGWRRVVPSPRPTEIVEAPAIRTLLAGGHVVIAGGGGGIPVARDAAGALHGVQAVIDKDTAAVELAHAVNADVLIIATDVEHAVAGFGTDRARALGEVSPAELDELAADGHFAAGSMGPKVAAASRFVSGGGSFAVITALDLIDRAVNGAAGTVVRQPKSTQPTTKEHHG</sequence>
<organism evidence="6 7">
    <name type="scientific">Spelaeicoccus albus</name>
    <dbReference type="NCBI Taxonomy" id="1280376"/>
    <lineage>
        <taxon>Bacteria</taxon>
        <taxon>Bacillati</taxon>
        <taxon>Actinomycetota</taxon>
        <taxon>Actinomycetes</taxon>
        <taxon>Micrococcales</taxon>
        <taxon>Brevibacteriaceae</taxon>
        <taxon>Spelaeicoccus</taxon>
    </lineage>
</organism>
<dbReference type="InterPro" id="IPR003964">
    <property type="entry name" value="Carb_kinase"/>
</dbReference>
<dbReference type="SUPFAM" id="SSF53633">
    <property type="entry name" value="Carbamate kinase-like"/>
    <property type="match status" value="1"/>
</dbReference>
<reference evidence="6 7" key="1">
    <citation type="submission" date="2020-07" db="EMBL/GenBank/DDBJ databases">
        <title>Sequencing the genomes of 1000 actinobacteria strains.</title>
        <authorList>
            <person name="Klenk H.-P."/>
        </authorList>
    </citation>
    <scope>NUCLEOTIDE SEQUENCE [LARGE SCALE GENOMIC DNA]</scope>
    <source>
        <strain evidence="6 7">DSM 26341</strain>
    </source>
</reference>
<proteinExistence type="inferred from homology"/>
<dbReference type="RefSeq" id="WP_179428891.1">
    <property type="nucleotide sequence ID" value="NZ_JACBZP010000001.1"/>
</dbReference>
<evidence type="ECO:0000256" key="4">
    <source>
        <dbReference type="PIRNR" id="PIRNR000723"/>
    </source>
</evidence>
<evidence type="ECO:0000313" key="7">
    <source>
        <dbReference type="Proteomes" id="UP000539111"/>
    </source>
</evidence>
<dbReference type="CDD" id="cd04235">
    <property type="entry name" value="AAK_CK"/>
    <property type="match status" value="1"/>
</dbReference>
<dbReference type="AlphaFoldDB" id="A0A7Z0D482"/>